<dbReference type="InterPro" id="IPR011705">
    <property type="entry name" value="BACK"/>
</dbReference>
<evidence type="ECO:0000313" key="2">
    <source>
        <dbReference type="EMBL" id="GCB84597.1"/>
    </source>
</evidence>
<protein>
    <recommendedName>
        <fullName evidence="1">BACK domain-containing protein</fullName>
    </recommendedName>
</protein>
<name>A0A401QH03_SCYTO</name>
<dbReference type="PANTHER" id="PTHR24410:SF16">
    <property type="entry name" value="GALECTIN-3-BINDING PROTEIN"/>
    <property type="match status" value="1"/>
</dbReference>
<gene>
    <name evidence="2" type="ORF">scyTo_0025343</name>
</gene>
<keyword evidence="3" id="KW-1185">Reference proteome</keyword>
<dbReference type="EMBL" id="BFAA01086215">
    <property type="protein sequence ID" value="GCB84597.1"/>
    <property type="molecule type" value="Genomic_DNA"/>
</dbReference>
<dbReference type="AlphaFoldDB" id="A0A401QH03"/>
<comment type="caution">
    <text evidence="2">The sequence shown here is derived from an EMBL/GenBank/DDBJ whole genome shotgun (WGS) entry which is preliminary data.</text>
</comment>
<dbReference type="OMA" id="LMLCGGR"/>
<dbReference type="InterPro" id="IPR051481">
    <property type="entry name" value="BTB-POZ/Galectin-3-binding"/>
</dbReference>
<feature type="domain" description="BACK" evidence="1">
    <location>
        <begin position="50"/>
        <end position="149"/>
    </location>
</feature>
<dbReference type="Pfam" id="PF07707">
    <property type="entry name" value="BACK"/>
    <property type="match status" value="1"/>
</dbReference>
<feature type="non-terminal residue" evidence="2">
    <location>
        <position position="1"/>
    </location>
</feature>
<dbReference type="OrthoDB" id="25028at2759"/>
<proteinExistence type="predicted"/>
<dbReference type="SMART" id="SM00875">
    <property type="entry name" value="BACK"/>
    <property type="match status" value="1"/>
</dbReference>
<dbReference type="PANTHER" id="PTHR24410">
    <property type="entry name" value="HL07962P-RELATED"/>
    <property type="match status" value="1"/>
</dbReference>
<accession>A0A401QH03</accession>
<organism evidence="2 3">
    <name type="scientific">Scyliorhinus torazame</name>
    <name type="common">Cloudy catshark</name>
    <name type="synonym">Catulus torazame</name>
    <dbReference type="NCBI Taxonomy" id="75743"/>
    <lineage>
        <taxon>Eukaryota</taxon>
        <taxon>Metazoa</taxon>
        <taxon>Chordata</taxon>
        <taxon>Craniata</taxon>
        <taxon>Vertebrata</taxon>
        <taxon>Chondrichthyes</taxon>
        <taxon>Elasmobranchii</taxon>
        <taxon>Galeomorphii</taxon>
        <taxon>Galeoidea</taxon>
        <taxon>Carcharhiniformes</taxon>
        <taxon>Scyliorhinidae</taxon>
        <taxon>Scyliorhinus</taxon>
    </lineage>
</organism>
<dbReference type="STRING" id="75743.A0A401QH03"/>
<sequence>YFYTKKIDINLSSVKCIHNLASDYGVTAIRDYCDKLFYKLLPQDQSFKHQLELYNYAEAVKDPLLKEICLEYFAWNCETFIRSPSWYQVTGDQLNVLLLRSDIVIWNELTLFKAVETWILSKKKTELTHELMDKIRFHMISPEDLSKIQLQSKLYEEHDSFFLKRFLKAFEFHSVSVEQLNKERHFSDLSLEPRIYISSEWSAALDIDPSNNMRTSSSMFYNGYQYVHQVSFTQPSSPSISFQTARFTSAYYSSDLVSWSAYYHTNAQSCKRSNVPCPYTIYPIATLNLNNQNKESPVQYHNKVLLLCDNNYISYVHDVKETNAILPSFKGQGLFYFGCESGYFSSLRFVIRPMYN</sequence>
<reference evidence="2 3" key="1">
    <citation type="journal article" date="2018" name="Nat. Ecol. Evol.">
        <title>Shark genomes provide insights into elasmobranch evolution and the origin of vertebrates.</title>
        <authorList>
            <person name="Hara Y"/>
            <person name="Yamaguchi K"/>
            <person name="Onimaru K"/>
            <person name="Kadota M"/>
            <person name="Koyanagi M"/>
            <person name="Keeley SD"/>
            <person name="Tatsumi K"/>
            <person name="Tanaka K"/>
            <person name="Motone F"/>
            <person name="Kageyama Y"/>
            <person name="Nozu R"/>
            <person name="Adachi N"/>
            <person name="Nishimura O"/>
            <person name="Nakagawa R"/>
            <person name="Tanegashima C"/>
            <person name="Kiyatake I"/>
            <person name="Matsumoto R"/>
            <person name="Murakumo K"/>
            <person name="Nishida K"/>
            <person name="Terakita A"/>
            <person name="Kuratani S"/>
            <person name="Sato K"/>
            <person name="Hyodo S Kuraku.S."/>
        </authorList>
    </citation>
    <scope>NUCLEOTIDE SEQUENCE [LARGE SCALE GENOMIC DNA]</scope>
</reference>
<dbReference type="Proteomes" id="UP000288216">
    <property type="component" value="Unassembled WGS sequence"/>
</dbReference>
<evidence type="ECO:0000259" key="1">
    <source>
        <dbReference type="SMART" id="SM00875"/>
    </source>
</evidence>
<evidence type="ECO:0000313" key="3">
    <source>
        <dbReference type="Proteomes" id="UP000288216"/>
    </source>
</evidence>
<dbReference type="Gene3D" id="1.25.40.420">
    <property type="match status" value="1"/>
</dbReference>